<dbReference type="FunFam" id="2.130.10.10:FF:003573">
    <property type="entry name" value="Uncharacterized protein"/>
    <property type="match status" value="1"/>
</dbReference>
<comment type="similarity">
    <text evidence="2">Belongs to the dynein intermediate chain family.</text>
</comment>
<dbReference type="InterPro" id="IPR036322">
    <property type="entry name" value="WD40_repeat_dom_sf"/>
</dbReference>
<evidence type="ECO:0000256" key="12">
    <source>
        <dbReference type="SAM" id="MobiDB-lite"/>
    </source>
</evidence>
<feature type="region of interest" description="Disordered" evidence="12">
    <location>
        <begin position="152"/>
        <end position="225"/>
    </location>
</feature>
<comment type="subcellular location">
    <subcellularLocation>
        <location evidence="1">Cytoplasm</location>
        <location evidence="1">Cytoskeleton</location>
        <location evidence="1">Cilium axoneme</location>
    </subcellularLocation>
</comment>
<dbReference type="SUPFAM" id="SSF50978">
    <property type="entry name" value="WD40 repeat-like"/>
    <property type="match status" value="1"/>
</dbReference>
<dbReference type="EMBL" id="QEAM01000167">
    <property type="protein sequence ID" value="TPX44808.1"/>
    <property type="molecule type" value="Genomic_DNA"/>
</dbReference>
<feature type="compositionally biased region" description="Basic and acidic residues" evidence="12">
    <location>
        <begin position="209"/>
        <end position="225"/>
    </location>
</feature>
<evidence type="ECO:0000313" key="15">
    <source>
        <dbReference type="Proteomes" id="UP000317494"/>
    </source>
</evidence>
<keyword evidence="7" id="KW-0243">Dynein</keyword>
<dbReference type="Gene3D" id="2.130.10.10">
    <property type="entry name" value="YVTN repeat-like/Quinoprotein amine dehydrogenase"/>
    <property type="match status" value="2"/>
</dbReference>
<dbReference type="GO" id="GO:0036157">
    <property type="term" value="C:outer dynein arm"/>
    <property type="evidence" value="ECO:0007669"/>
    <property type="project" value="TreeGrafter"/>
</dbReference>
<dbReference type="PANTHER" id="PTHR12442">
    <property type="entry name" value="DYNEIN INTERMEDIATE CHAIN"/>
    <property type="match status" value="1"/>
</dbReference>
<comment type="caution">
    <text evidence="14">The sequence shown here is derived from an EMBL/GenBank/DDBJ whole genome shotgun (WGS) entry which is preliminary data.</text>
</comment>
<dbReference type="Pfam" id="PF00400">
    <property type="entry name" value="WD40"/>
    <property type="match status" value="2"/>
</dbReference>
<feature type="repeat" description="WD" evidence="11">
    <location>
        <begin position="576"/>
        <end position="618"/>
    </location>
</feature>
<evidence type="ECO:0000256" key="7">
    <source>
        <dbReference type="ARBA" id="ARBA00023017"/>
    </source>
</evidence>
<evidence type="ECO:0000313" key="16">
    <source>
        <dbReference type="Proteomes" id="UP000320475"/>
    </source>
</evidence>
<evidence type="ECO:0000313" key="14">
    <source>
        <dbReference type="EMBL" id="TPX47040.1"/>
    </source>
</evidence>
<dbReference type="OrthoDB" id="366230at2759"/>
<keyword evidence="10" id="KW-0966">Cell projection</keyword>
<dbReference type="PROSITE" id="PS50082">
    <property type="entry name" value="WD_REPEATS_2"/>
    <property type="match status" value="1"/>
</dbReference>
<dbReference type="GO" id="GO:0003341">
    <property type="term" value="P:cilium movement"/>
    <property type="evidence" value="ECO:0007669"/>
    <property type="project" value="TreeGrafter"/>
</dbReference>
<dbReference type="AlphaFoldDB" id="A0A507D871"/>
<evidence type="ECO:0000256" key="6">
    <source>
        <dbReference type="ARBA" id="ARBA00022737"/>
    </source>
</evidence>
<organism evidence="14 15">
    <name type="scientific">Synchytrium endobioticum</name>
    <dbReference type="NCBI Taxonomy" id="286115"/>
    <lineage>
        <taxon>Eukaryota</taxon>
        <taxon>Fungi</taxon>
        <taxon>Fungi incertae sedis</taxon>
        <taxon>Chytridiomycota</taxon>
        <taxon>Chytridiomycota incertae sedis</taxon>
        <taxon>Chytridiomycetes</taxon>
        <taxon>Synchytriales</taxon>
        <taxon>Synchytriaceae</taxon>
        <taxon>Synchytrium</taxon>
    </lineage>
</organism>
<evidence type="ECO:0000256" key="3">
    <source>
        <dbReference type="ARBA" id="ARBA00022490"/>
    </source>
</evidence>
<dbReference type="GO" id="GO:0045503">
    <property type="term" value="F:dynein light chain binding"/>
    <property type="evidence" value="ECO:0007669"/>
    <property type="project" value="TreeGrafter"/>
</dbReference>
<evidence type="ECO:0000256" key="4">
    <source>
        <dbReference type="ARBA" id="ARBA00022574"/>
    </source>
</evidence>
<dbReference type="PANTHER" id="PTHR12442:SF11">
    <property type="entry name" value="DYNEIN AXONEMAL INTERMEDIATE CHAIN 1"/>
    <property type="match status" value="1"/>
</dbReference>
<name>A0A507D871_9FUNG</name>
<dbReference type="GO" id="GO:0045504">
    <property type="term" value="F:dynein heavy chain binding"/>
    <property type="evidence" value="ECO:0007669"/>
    <property type="project" value="TreeGrafter"/>
</dbReference>
<keyword evidence="4 11" id="KW-0853">WD repeat</keyword>
<dbReference type="Proteomes" id="UP000320475">
    <property type="component" value="Unassembled WGS sequence"/>
</dbReference>
<dbReference type="GO" id="GO:0005874">
    <property type="term" value="C:microtubule"/>
    <property type="evidence" value="ECO:0007669"/>
    <property type="project" value="UniProtKB-KW"/>
</dbReference>
<evidence type="ECO:0000256" key="5">
    <source>
        <dbReference type="ARBA" id="ARBA00022701"/>
    </source>
</evidence>
<evidence type="ECO:0000256" key="2">
    <source>
        <dbReference type="ARBA" id="ARBA00011059"/>
    </source>
</evidence>
<keyword evidence="8" id="KW-0505">Motor protein</keyword>
<dbReference type="VEuPathDB" id="FungiDB:SeMB42_g03483"/>
<feature type="compositionally biased region" description="Polar residues" evidence="12">
    <location>
        <begin position="192"/>
        <end position="207"/>
    </location>
</feature>
<keyword evidence="5" id="KW-0493">Microtubule</keyword>
<feature type="region of interest" description="Disordered" evidence="12">
    <location>
        <begin position="1"/>
        <end position="60"/>
    </location>
</feature>
<keyword evidence="15" id="KW-1185">Reference proteome</keyword>
<dbReference type="GO" id="GO:0036158">
    <property type="term" value="P:outer dynein arm assembly"/>
    <property type="evidence" value="ECO:0007669"/>
    <property type="project" value="TreeGrafter"/>
</dbReference>
<dbReference type="InterPro" id="IPR050687">
    <property type="entry name" value="Dynein_IC"/>
</dbReference>
<evidence type="ECO:0000256" key="10">
    <source>
        <dbReference type="ARBA" id="ARBA00023273"/>
    </source>
</evidence>
<reference evidence="15 16" key="1">
    <citation type="journal article" date="2019" name="Sci. Rep.">
        <title>Comparative genomics of chytrid fungi reveal insights into the obligate biotrophic and pathogenic lifestyle of Synchytrium endobioticum.</title>
        <authorList>
            <person name="van de Vossenberg B.T.L.H."/>
            <person name="Warris S."/>
            <person name="Nguyen H.D.T."/>
            <person name="van Gent-Pelzer M.P.E."/>
            <person name="Joly D.L."/>
            <person name="van de Geest H.C."/>
            <person name="Bonants P.J.M."/>
            <person name="Smith D.S."/>
            <person name="Levesque C.A."/>
            <person name="van der Lee T.A.J."/>
        </authorList>
    </citation>
    <scope>NUCLEOTIDE SEQUENCE [LARGE SCALE GENOMIC DNA]</scope>
    <source>
        <strain evidence="13 16">LEV6574</strain>
        <strain evidence="14 15">MB42</strain>
    </source>
</reference>
<evidence type="ECO:0000256" key="11">
    <source>
        <dbReference type="PROSITE-ProRule" id="PRU00221"/>
    </source>
</evidence>
<evidence type="ECO:0000256" key="9">
    <source>
        <dbReference type="ARBA" id="ARBA00023212"/>
    </source>
</evidence>
<dbReference type="PROSITE" id="PS50294">
    <property type="entry name" value="WD_REPEATS_REGION"/>
    <property type="match status" value="1"/>
</dbReference>
<keyword evidence="9" id="KW-0206">Cytoskeleton</keyword>
<evidence type="ECO:0000256" key="1">
    <source>
        <dbReference type="ARBA" id="ARBA00004430"/>
    </source>
</evidence>
<proteinExistence type="inferred from homology"/>
<protein>
    <submittedName>
        <fullName evidence="14">Uncharacterized protein</fullName>
    </submittedName>
</protein>
<accession>A0A507D871</accession>
<dbReference type="Proteomes" id="UP000317494">
    <property type="component" value="Unassembled WGS sequence"/>
</dbReference>
<keyword evidence="6" id="KW-0677">Repeat</keyword>
<evidence type="ECO:0000313" key="13">
    <source>
        <dbReference type="EMBL" id="TPX44808.1"/>
    </source>
</evidence>
<dbReference type="SMART" id="SM00320">
    <property type="entry name" value="WD40"/>
    <property type="match status" value="4"/>
</dbReference>
<sequence length="722" mass="79247">MSATMKSPRRVKLPPGDPPSAANPRLSTESLKARHDAPGNPLADPSSSPGPADDWLPPKTLLKPPGQLQLSDPELNEELTRILNANNPQAPQNIARYNNTDRAFKTVPYAEHVVVHFEFDGYMIYTGGDDADAPNPLVAVAAGLNNLVTSATSAANDAPQPQPPPRPTTGDPGEGDDATGDPVSPSKAAPPSRNQFNFSERASQTLNHPYRDRWTNTDPPPRRTFADTVNQFAIYDAYIEDAQQKEKAAAKAKAPAAGVKAQKDDHTALIPPSDAPPHSESEIHRNAELRRALAMVERMANQNTFDQVTQDYKYWEDAGDEFREGRAGVLLPLWKFICEKEKKKQTTAICWNPEKHDLFAVGYGSYEFTRQGPGMVACFSLKNPSHPEYLCVTEAGVMSVDFHPQYPSLFAVGLYDGSVAVYDLKKKTDAPIFKSTSKSKHADPVWQVSWQKDDLDDNSNFFSISSDGRVVQWTLLKNELVMGDVIKLTVENNVGPMVDLAPAPGPSLAPHPASAPVNSAAAAALNLDHDKKLFGLEGGCSFDFNRASDHLFIVGTEEGRLHKCSKLYNSQYLLSFEGHQMAVYTAKYNPFLARVFLTASADWTVKLWDHDQTKPLMSFDLCSPVGDVAWAPYSSSVFAACTSDGKVYVYDLSINKYVPICEQPVVKKAKLTHLAFSVNEPILLVGDDRGHVQSLKLSPNLRRPARNVDLAEDQKLADILAI</sequence>
<keyword evidence="3" id="KW-0963">Cytoplasm</keyword>
<dbReference type="InterPro" id="IPR015943">
    <property type="entry name" value="WD40/YVTN_repeat-like_dom_sf"/>
</dbReference>
<gene>
    <name evidence="13" type="ORF">SeLEV6574_g04271</name>
    <name evidence="14" type="ORF">SeMB42_g03483</name>
</gene>
<evidence type="ECO:0000256" key="8">
    <source>
        <dbReference type="ARBA" id="ARBA00023175"/>
    </source>
</evidence>
<dbReference type="EMBL" id="QEAN01000124">
    <property type="protein sequence ID" value="TPX47040.1"/>
    <property type="molecule type" value="Genomic_DNA"/>
</dbReference>
<dbReference type="STRING" id="286115.A0A507D871"/>
<dbReference type="InterPro" id="IPR001680">
    <property type="entry name" value="WD40_rpt"/>
</dbReference>